<name>A0ABZ2QNQ8_9ACTN</name>
<evidence type="ECO:0000313" key="2">
    <source>
        <dbReference type="EMBL" id="WXK77026.1"/>
    </source>
</evidence>
<evidence type="ECO:0008006" key="4">
    <source>
        <dbReference type="Google" id="ProtNLM"/>
    </source>
</evidence>
<proteinExistence type="predicted"/>
<organism evidence="2 3">
    <name type="scientific">Streptomyces sirii</name>
    <dbReference type="NCBI Taxonomy" id="3127701"/>
    <lineage>
        <taxon>Bacteria</taxon>
        <taxon>Bacillati</taxon>
        <taxon>Actinomycetota</taxon>
        <taxon>Actinomycetes</taxon>
        <taxon>Kitasatosporales</taxon>
        <taxon>Streptomycetaceae</taxon>
        <taxon>Streptomyces</taxon>
    </lineage>
</organism>
<feature type="region of interest" description="Disordered" evidence="1">
    <location>
        <begin position="140"/>
        <end position="169"/>
    </location>
</feature>
<dbReference type="RefSeq" id="WP_407286451.1">
    <property type="nucleotide sequence ID" value="NZ_CP147982.1"/>
</dbReference>
<evidence type="ECO:0000256" key="1">
    <source>
        <dbReference type="SAM" id="MobiDB-lite"/>
    </source>
</evidence>
<dbReference type="Proteomes" id="UP001626628">
    <property type="component" value="Chromosome"/>
</dbReference>
<gene>
    <name evidence="2" type="ORF">WAB15_14025</name>
</gene>
<keyword evidence="3" id="KW-1185">Reference proteome</keyword>
<dbReference type="EMBL" id="CP147982">
    <property type="protein sequence ID" value="WXK77026.1"/>
    <property type="molecule type" value="Genomic_DNA"/>
</dbReference>
<protein>
    <recommendedName>
        <fullName evidence="4">Transposase</fullName>
    </recommendedName>
</protein>
<reference evidence="2 3" key="1">
    <citation type="submission" date="2024-03" db="EMBL/GenBank/DDBJ databases">
        <title>The complete genome of Streptomyces sirii sp.nov.</title>
        <authorList>
            <person name="Zakalyukina Y.V."/>
            <person name="Belik A.R."/>
            <person name="Biryukov M.V."/>
            <person name="Baturina O.A."/>
            <person name="Kabilov M.R."/>
        </authorList>
    </citation>
    <scope>NUCLEOTIDE SEQUENCE [LARGE SCALE GENOMIC DNA]</scope>
    <source>
        <strain evidence="2 3">BP-8</strain>
    </source>
</reference>
<accession>A0ABZ2QNQ8</accession>
<sequence length="186" mass="21155">MGEKEGCPVDHRGAVDVWERQARESPQAFEAFAAYRDLGPARSITKVVQQLGKSRALLSRWSSQYAWVMRASAYDREQDRLFLAEQQQARRDVARRHAKLAQAFLGKAVARLQGLDPRELSPSELLRYFQVAAEIERRAAGEEMAGGGERDKPEGADLESLSDEDRRSRMELLRRELERRLAEGAQ</sequence>
<evidence type="ECO:0000313" key="3">
    <source>
        <dbReference type="Proteomes" id="UP001626628"/>
    </source>
</evidence>